<dbReference type="Proteomes" id="UP000076738">
    <property type="component" value="Unassembled WGS sequence"/>
</dbReference>
<protein>
    <submittedName>
        <fullName evidence="1">Uncharacterized protein</fullName>
    </submittedName>
</protein>
<sequence>MVGNDVAALFPPLNEFPTEYHDFGSNLRELARQEVAQFARELGLRLSVPALPSTASDLPSLAAYYRIVGVLY</sequence>
<evidence type="ECO:0000313" key="1">
    <source>
        <dbReference type="EMBL" id="KZO94390.1"/>
    </source>
</evidence>
<dbReference type="EMBL" id="KV417295">
    <property type="protein sequence ID" value="KZO94390.1"/>
    <property type="molecule type" value="Genomic_DNA"/>
</dbReference>
<organism evidence="1 2">
    <name type="scientific">Calocera viscosa (strain TUFC12733)</name>
    <dbReference type="NCBI Taxonomy" id="1330018"/>
    <lineage>
        <taxon>Eukaryota</taxon>
        <taxon>Fungi</taxon>
        <taxon>Dikarya</taxon>
        <taxon>Basidiomycota</taxon>
        <taxon>Agaricomycotina</taxon>
        <taxon>Dacrymycetes</taxon>
        <taxon>Dacrymycetales</taxon>
        <taxon>Dacrymycetaceae</taxon>
        <taxon>Calocera</taxon>
    </lineage>
</organism>
<accession>A0A167K8Q6</accession>
<evidence type="ECO:0000313" key="2">
    <source>
        <dbReference type="Proteomes" id="UP000076738"/>
    </source>
</evidence>
<keyword evidence="2" id="KW-1185">Reference proteome</keyword>
<reference evidence="1 2" key="1">
    <citation type="journal article" date="2016" name="Mol. Biol. Evol.">
        <title>Comparative Genomics of Early-Diverging Mushroom-Forming Fungi Provides Insights into the Origins of Lignocellulose Decay Capabilities.</title>
        <authorList>
            <person name="Nagy L.G."/>
            <person name="Riley R."/>
            <person name="Tritt A."/>
            <person name="Adam C."/>
            <person name="Daum C."/>
            <person name="Floudas D."/>
            <person name="Sun H."/>
            <person name="Yadav J.S."/>
            <person name="Pangilinan J."/>
            <person name="Larsson K.H."/>
            <person name="Matsuura K."/>
            <person name="Barry K."/>
            <person name="Labutti K."/>
            <person name="Kuo R."/>
            <person name="Ohm R.A."/>
            <person name="Bhattacharya S.S."/>
            <person name="Shirouzu T."/>
            <person name="Yoshinaga Y."/>
            <person name="Martin F.M."/>
            <person name="Grigoriev I.V."/>
            <person name="Hibbett D.S."/>
        </authorList>
    </citation>
    <scope>NUCLEOTIDE SEQUENCE [LARGE SCALE GENOMIC DNA]</scope>
    <source>
        <strain evidence="1 2">TUFC12733</strain>
    </source>
</reference>
<dbReference type="AlphaFoldDB" id="A0A167K8Q6"/>
<proteinExistence type="predicted"/>
<gene>
    <name evidence="1" type="ORF">CALVIDRAFT_600034</name>
</gene>
<name>A0A167K8Q6_CALVF</name>